<keyword evidence="14" id="KW-1185">Reference proteome</keyword>
<feature type="coiled-coil region" evidence="10">
    <location>
        <begin position="337"/>
        <end position="395"/>
    </location>
</feature>
<evidence type="ECO:0000256" key="7">
    <source>
        <dbReference type="ARBA" id="ARBA00022840"/>
    </source>
</evidence>
<evidence type="ECO:0000256" key="6">
    <source>
        <dbReference type="ARBA" id="ARBA00022741"/>
    </source>
</evidence>
<dbReference type="EMBL" id="QEAQ01000013">
    <property type="protein sequence ID" value="TPX60694.1"/>
    <property type="molecule type" value="Genomic_DNA"/>
</dbReference>
<feature type="coiled-coil region" evidence="10">
    <location>
        <begin position="249"/>
        <end position="283"/>
    </location>
</feature>
<proteinExistence type="inferred from homology"/>
<reference evidence="13 14" key="1">
    <citation type="journal article" date="2019" name="Sci. Rep.">
        <title>Comparative genomics of chytrid fungi reveal insights into the obligate biotrophic and pathogenic lifestyle of Synchytrium endobioticum.</title>
        <authorList>
            <person name="van de Vossenberg B.T.L.H."/>
            <person name="Warris S."/>
            <person name="Nguyen H.D.T."/>
            <person name="van Gent-Pelzer M.P.E."/>
            <person name="Joly D.L."/>
            <person name="van de Geest H.C."/>
            <person name="Bonants P.J.M."/>
            <person name="Smith D.S."/>
            <person name="Levesque C.A."/>
            <person name="van der Lee T.A.J."/>
        </authorList>
    </citation>
    <scope>NUCLEOTIDE SEQUENCE [LARGE SCALE GENOMIC DNA]</scope>
    <source>
        <strain evidence="13 14">CBS 809.83</strain>
    </source>
</reference>
<feature type="domain" description="RecF/RecN/SMC N-terminal" evidence="12">
    <location>
        <begin position="77"/>
        <end position="1088"/>
    </location>
</feature>
<feature type="compositionally biased region" description="Acidic residues" evidence="11">
    <location>
        <begin position="13"/>
        <end position="49"/>
    </location>
</feature>
<dbReference type="GO" id="GO:0030915">
    <property type="term" value="C:Smc5-Smc6 complex"/>
    <property type="evidence" value="ECO:0007669"/>
    <property type="project" value="UniProtKB-ARBA"/>
</dbReference>
<keyword evidence="9" id="KW-0539">Nucleus</keyword>
<dbReference type="Proteomes" id="UP000318582">
    <property type="component" value="Unassembled WGS sequence"/>
</dbReference>
<dbReference type="STRING" id="109895.A0A507EA52"/>
<evidence type="ECO:0000256" key="9">
    <source>
        <dbReference type="ARBA" id="ARBA00023242"/>
    </source>
</evidence>
<dbReference type="GO" id="GO:0003697">
    <property type="term" value="F:single-stranded DNA binding"/>
    <property type="evidence" value="ECO:0007669"/>
    <property type="project" value="TreeGrafter"/>
</dbReference>
<evidence type="ECO:0000313" key="14">
    <source>
        <dbReference type="Proteomes" id="UP000318582"/>
    </source>
</evidence>
<name>A0A507EA52_9FUNG</name>
<evidence type="ECO:0000256" key="2">
    <source>
        <dbReference type="ARBA" id="ARBA00004286"/>
    </source>
</evidence>
<dbReference type="GO" id="GO:0005524">
    <property type="term" value="F:ATP binding"/>
    <property type="evidence" value="ECO:0007669"/>
    <property type="project" value="UniProtKB-KW"/>
</dbReference>
<feature type="coiled-coil region" evidence="10">
    <location>
        <begin position="444"/>
        <end position="471"/>
    </location>
</feature>
<sequence>MASRRRSRRSIVEEGEDETLQEAPAVEEADIGEEEEGSEHQEEDAPEDEPQTKRRRVNGKATSKETDEEQRFPPGAIVRIRLRNFITYDAVEFRPGPNLNMIIGPNGTGKSSLVCAIALGLGGRPDALGRQKTLQDFIKDGKDKASIEIELKHRGRGGNVIIKRLFKRGEKNSNNWKINGDVVTERVLKERMASMRIQVDNLCSFLPQEKVSEFAQLNPRELLTETQRAAGNSKLTSWHEELIKLREEEKKAEASVADDKKHLENLESRNAVLQRDVARYREREAVLRKIDVLKMKIPWVKYEATRLQWMAARQVKADKRAAYAEIEQRTAPLRQEYETIHEESRQLTQDVNNLSRKYQEKLLSDTGLKGKSDALQAAETENDDLSRQLSGIQKREKEKMKKLEVARADVLKVESAVQTLQTQLVENGTLDDEGGMGGIAGGELTQLQEQIEAKNRELREIGDQAAAFRQQQSEIQDEAGTYRNERERRYNELQGLDNVRNQKLELLRRENKDCYDATMWVKDNQHLFTKKVFEPVCLEINAKNPVYAEALEAYIQRGQMTTFVTQTEQDYHLLSREMIDNKRLRINIVMFSQRTLESWRPDIPRDHIMRLGFDGYLLDYLEGPPEVLSSLCQLSRIHNIPVASQELRNNTDIEQDRRITAYISKKMSYKVRRAYGNTAVTASQLREARFLNASVDMSRKTQLEEELERLHSKIENCAQRSKAISVDEQKLRTQDKRLREEKAVFTDRKKEIQQQKLKYDKLVQELDIKRMRLRNLETEGPSTEEQELQIKKAIKAVNIKRAKLALDYQRIQRQALEVFYARTLASLRQMALAARVQDNEQRMREADAELIQAKAELEAAVEEFDALKVKATAELAAAREMLAGHSDEDRDDYLRMYPNESLEELENILAEQEARAEMINQTDAGVIDDFERRAAEIARLTAKMQGIQNKLAEWKTKIDRVKGKWEPELTALVSRISTSFSAAFEKIGCAGEVKLSLDEDYDKWGIDILVKFRDTEKLHQLTGQRQSGGERSVSTILYLMALQELSHTPFRVVDEINQGMDPRNERMVHGEMVRAACQTGTSQYFLITPKLLPDLEYHEAMRVLCVFNGAYTPETIDPKIYLARRLARCG</sequence>
<evidence type="ECO:0000256" key="5">
    <source>
        <dbReference type="ARBA" id="ARBA00022454"/>
    </source>
</evidence>
<evidence type="ECO:0000256" key="11">
    <source>
        <dbReference type="SAM" id="MobiDB-lite"/>
    </source>
</evidence>
<keyword evidence="6" id="KW-0547">Nucleotide-binding</keyword>
<dbReference type="PANTHER" id="PTHR45916">
    <property type="entry name" value="STRUCTURAL MAINTENANCE OF CHROMOSOMES PROTEIN 5"/>
    <property type="match status" value="1"/>
</dbReference>
<dbReference type="AlphaFoldDB" id="A0A507EA52"/>
<dbReference type="Pfam" id="PF02463">
    <property type="entry name" value="SMC_N"/>
    <property type="match status" value="1"/>
</dbReference>
<accession>A0A507EA52</accession>
<organism evidence="13 14">
    <name type="scientific">Powellomyces hirtus</name>
    <dbReference type="NCBI Taxonomy" id="109895"/>
    <lineage>
        <taxon>Eukaryota</taxon>
        <taxon>Fungi</taxon>
        <taxon>Fungi incertae sedis</taxon>
        <taxon>Chytridiomycota</taxon>
        <taxon>Chytridiomycota incertae sedis</taxon>
        <taxon>Chytridiomycetes</taxon>
        <taxon>Spizellomycetales</taxon>
        <taxon>Powellomycetaceae</taxon>
        <taxon>Powellomyces</taxon>
    </lineage>
</organism>
<feature type="coiled-coil region" evidence="10">
    <location>
        <begin position="836"/>
        <end position="874"/>
    </location>
</feature>
<comment type="caution">
    <text evidence="13">The sequence shown here is derived from an EMBL/GenBank/DDBJ whole genome shotgun (WGS) entry which is preliminary data.</text>
</comment>
<protein>
    <recommendedName>
        <fullName evidence="4">Structural maintenance of chromosomes protein 5</fullName>
    </recommendedName>
</protein>
<comment type="similarity">
    <text evidence="3">Belongs to the SMC family. SMC5 subfamily.</text>
</comment>
<evidence type="ECO:0000313" key="13">
    <source>
        <dbReference type="EMBL" id="TPX60694.1"/>
    </source>
</evidence>
<dbReference type="InterPro" id="IPR027417">
    <property type="entry name" value="P-loop_NTPase"/>
</dbReference>
<dbReference type="InterPro" id="IPR003395">
    <property type="entry name" value="RecF/RecN/SMC_N"/>
</dbReference>
<feature type="compositionally biased region" description="Basic and acidic residues" evidence="11">
    <location>
        <begin position="62"/>
        <end position="71"/>
    </location>
</feature>
<comment type="subcellular location">
    <subcellularLocation>
        <location evidence="2">Chromosome</location>
    </subcellularLocation>
    <subcellularLocation>
        <location evidence="1">Nucleus</location>
    </subcellularLocation>
</comment>
<dbReference type="PANTHER" id="PTHR45916:SF1">
    <property type="entry name" value="STRUCTURAL MAINTENANCE OF CHROMOSOMES PROTEIN 5"/>
    <property type="match status" value="1"/>
</dbReference>
<evidence type="ECO:0000259" key="12">
    <source>
        <dbReference type="Pfam" id="PF02463"/>
    </source>
</evidence>
<feature type="coiled-coil region" evidence="10">
    <location>
        <begin position="902"/>
        <end position="964"/>
    </location>
</feature>
<feature type="region of interest" description="Disordered" evidence="11">
    <location>
        <begin position="1"/>
        <end position="72"/>
    </location>
</feature>
<dbReference type="SUPFAM" id="SSF52540">
    <property type="entry name" value="P-loop containing nucleoside triphosphate hydrolases"/>
    <property type="match status" value="1"/>
</dbReference>
<dbReference type="GO" id="GO:0005634">
    <property type="term" value="C:nucleus"/>
    <property type="evidence" value="ECO:0007669"/>
    <property type="project" value="UniProtKB-SubCell"/>
</dbReference>
<keyword evidence="8 10" id="KW-0175">Coiled coil</keyword>
<evidence type="ECO:0000256" key="1">
    <source>
        <dbReference type="ARBA" id="ARBA00004123"/>
    </source>
</evidence>
<evidence type="ECO:0000256" key="3">
    <source>
        <dbReference type="ARBA" id="ARBA00010171"/>
    </source>
</evidence>
<evidence type="ECO:0000256" key="4">
    <source>
        <dbReference type="ARBA" id="ARBA00018687"/>
    </source>
</evidence>
<evidence type="ECO:0000256" key="10">
    <source>
        <dbReference type="SAM" id="Coils"/>
    </source>
</evidence>
<evidence type="ECO:0000256" key="8">
    <source>
        <dbReference type="ARBA" id="ARBA00023054"/>
    </source>
</evidence>
<dbReference type="Gene3D" id="3.40.50.300">
    <property type="entry name" value="P-loop containing nucleotide triphosphate hydrolases"/>
    <property type="match status" value="2"/>
</dbReference>
<dbReference type="FunFam" id="3.40.50.300:FF:001301">
    <property type="entry name" value="Structural maintenance of chromosomes 5"/>
    <property type="match status" value="1"/>
</dbReference>
<dbReference type="GO" id="GO:0000724">
    <property type="term" value="P:double-strand break repair via homologous recombination"/>
    <property type="evidence" value="ECO:0007669"/>
    <property type="project" value="TreeGrafter"/>
</dbReference>
<gene>
    <name evidence="13" type="ORF">PhCBS80983_g01576</name>
</gene>
<keyword evidence="7" id="KW-0067">ATP-binding</keyword>
<keyword evidence="5" id="KW-0158">Chromosome</keyword>